<dbReference type="AlphaFoldDB" id="A0A9W2W9T7"/>
<feature type="compositionally biased region" description="Gly residues" evidence="1">
    <location>
        <begin position="226"/>
        <end position="235"/>
    </location>
</feature>
<keyword evidence="2" id="KW-1185">Reference proteome</keyword>
<feature type="region of interest" description="Disordered" evidence="1">
    <location>
        <begin position="75"/>
        <end position="303"/>
    </location>
</feature>
<feature type="compositionally biased region" description="Basic and acidic residues" evidence="1">
    <location>
        <begin position="97"/>
        <end position="115"/>
    </location>
</feature>
<sequence>MDCGGDGGRGASRDFGGSYRNLGEVMVVWSISPGTSPGPARVKAQERVTCRRGTRASALGRWVALRPAGVLEVAARAGRRGRGKGRARRASGGDGSAEGRCEAPARREPWREAAPRRSHQCPGPQQRPHPPPRGPPGRRPRAPRAPDGRALRARLPRRAAARGRAAREGALGSPSAPTSPASGTSDSEPGSSESAGGQQKEEEAPQPSPLRARPGAARPAAAEGTGAAGRPGLGRGQRRGGSQESRAPGQPRAGGPRDRACYGAALRAPLEGSGRAGSAAMAHGTNPCPLHRQADSQPLRHQGSPTVVLLPSEMAHTLSLEFVSK</sequence>
<feature type="compositionally biased region" description="Basic residues" evidence="1">
    <location>
        <begin position="77"/>
        <end position="89"/>
    </location>
</feature>
<accession>A0A9W2W9T7</accession>
<protein>
    <submittedName>
        <fullName evidence="3">Skin secretory protein xP2-like</fullName>
    </submittedName>
</protein>
<dbReference type="KEGG" id="pcad:114484287"/>
<proteinExistence type="predicted"/>
<name>A0A9W2W9T7_PHYMC</name>
<dbReference type="RefSeq" id="XP_054935977.1">
    <property type="nucleotide sequence ID" value="XM_055080002.1"/>
</dbReference>
<gene>
    <name evidence="3" type="primary">LOC114484287</name>
</gene>
<evidence type="ECO:0000313" key="2">
    <source>
        <dbReference type="Proteomes" id="UP000248484"/>
    </source>
</evidence>
<evidence type="ECO:0000256" key="1">
    <source>
        <dbReference type="SAM" id="MobiDB-lite"/>
    </source>
</evidence>
<reference evidence="3" key="1">
    <citation type="submission" date="2025-08" db="UniProtKB">
        <authorList>
            <consortium name="RefSeq"/>
        </authorList>
    </citation>
    <scope>IDENTIFICATION</scope>
    <source>
        <tissue evidence="3">Muscle</tissue>
    </source>
</reference>
<feature type="compositionally biased region" description="Pro residues" evidence="1">
    <location>
        <begin position="125"/>
        <end position="135"/>
    </location>
</feature>
<feature type="compositionally biased region" description="Low complexity" evidence="1">
    <location>
        <begin position="209"/>
        <end position="225"/>
    </location>
</feature>
<feature type="compositionally biased region" description="Basic residues" evidence="1">
    <location>
        <begin position="151"/>
        <end position="161"/>
    </location>
</feature>
<dbReference type="GeneID" id="114484287"/>
<evidence type="ECO:0000313" key="3">
    <source>
        <dbReference type="RefSeq" id="XP_054935977.1"/>
    </source>
</evidence>
<organism evidence="2 3">
    <name type="scientific">Physeter macrocephalus</name>
    <name type="common">Sperm whale</name>
    <name type="synonym">Physeter catodon</name>
    <dbReference type="NCBI Taxonomy" id="9755"/>
    <lineage>
        <taxon>Eukaryota</taxon>
        <taxon>Metazoa</taxon>
        <taxon>Chordata</taxon>
        <taxon>Craniata</taxon>
        <taxon>Vertebrata</taxon>
        <taxon>Euteleostomi</taxon>
        <taxon>Mammalia</taxon>
        <taxon>Eutheria</taxon>
        <taxon>Laurasiatheria</taxon>
        <taxon>Artiodactyla</taxon>
        <taxon>Whippomorpha</taxon>
        <taxon>Cetacea</taxon>
        <taxon>Odontoceti</taxon>
        <taxon>Physeteridae</taxon>
        <taxon>Physeter</taxon>
    </lineage>
</organism>
<dbReference type="Proteomes" id="UP000248484">
    <property type="component" value="Chromosome 18"/>
</dbReference>
<feature type="compositionally biased region" description="Low complexity" evidence="1">
    <location>
        <begin position="168"/>
        <end position="187"/>
    </location>
</feature>
<feature type="compositionally biased region" description="Polar residues" evidence="1">
    <location>
        <begin position="188"/>
        <end position="197"/>
    </location>
</feature>